<feature type="compositionally biased region" description="Low complexity" evidence="1">
    <location>
        <begin position="144"/>
        <end position="156"/>
    </location>
</feature>
<feature type="compositionally biased region" description="Polar residues" evidence="1">
    <location>
        <begin position="1165"/>
        <end position="1179"/>
    </location>
</feature>
<sequence length="1359" mass="153730">MRKNRGVHQIKDHSVVETKRHKPCLNFCVYRYIQDKIQNRTIYRRCENRTHCDGRAHQLVGNASSLILTIKYNQQPFLNNLIMNQTGTIESLNRQQRHFKTSFFQANEEGSDDEERGLVDRTRAVDEGGWDEADGSSKKERNDLSLSPTSSTMTSPIKLENHQNRQLQHFQQHGPMGKNLHLSEVITTAAATHPHHYNGLDTHPHSIVDPAEMTKLLSNITTSTSSALKMISTSSTIDYPSRLNHFSWEEIEGRYLPVIFRNENDCLQRYTSKMFVENTLFQSESWQRHIVLARSLPPLISSPYTENELKLFRLIVEWHLAGFHFKTILPTDCLIRFDDLLDFYSALKKLRDNVSTTSFNRQIPPTPTPSVPSLIPMGPPKQRLPPSSNGSSQSFELPTMGGNPSLKVNSHHRQSSATVPGKAYLPSVHQSHPSNHLLQQSADVLASLANPSSQPFNYPPSTIKSSIPIAPSSFAGQWNEGLTKSNDKIRSSLPRPGIPLNNSLPKESALCDKRFLPQKIPQQTHENHSNYMPTNPSRETKESGWVQINNVFVPYIVKIKLRENELEKCSTRQPPPQLQREFYVPYEILIKCNIFSDNEFAFKKFLIKATQQDFDIFNNLISNINIFDEKVPEKTLLVNLYHVMIGLQRILYVKLLATKQPRTQVNKFHSEVLTHKGGTLLMDGNKLVPYIIQNNRFYVPLMYAYHSLPQTLLQAKRGARAPRQYEIDYLNLLFLYFSIDSPPLTPDTLLVDAFSIKSTDLPAPVHFQTLNEHQQHERHRLLNTLMRINQTNAKVPSKSQQQATKSSVVVHSSMQKSSRCSATSVVVNPLIHHPSFYGLPSSTSPVKPTSSSSIPMNPSLLPMELATKRPLQQVQLKTIQYDNRTLTAIVKSSDLPKSDWKISVQHIFDRFLFDINYEKFIQWCQTNLLLSLIKLDDEEKKIVNDYQDDYFVYFRHLERCTGLLNELKRGTISMTLLPSSNNESQQQQQQTEGGPVKLQLAGAKKRKTTVPTTRHVPFSSQSPPIPVTNNPNPVTVNTSCRSPELLTSIEPTPAIPSSSPPPPLDNLPIENDDDDDNDDFDEGKTNVMPVVAAVQEEQTVQEPNSSFLIVESNDGDDGKIHLDDTLPSCSSGYESAAALTNIDVNMPHNASSDDDDDVEDDDETNSNTHSPTCQSEHSLTPILSTVSSNVALDLNHAESTHLSPVISNQKLNLRQRNKQDKCRARSPSPMPRHTKRKRSSNEQDLPGNTITSEQIEHHLRTLLTPVNEQQRRTRTRPIKTPVRLVEEIASTNPVKSNDIDHHFDSYSTSPSVTSPDAITKSYNNDSSLTPHTHETCTYNVTISTKPNKLGLTIKKVIQR</sequence>
<feature type="compositionally biased region" description="Polar residues" evidence="1">
    <location>
        <begin position="385"/>
        <end position="396"/>
    </location>
</feature>
<feature type="compositionally biased region" description="Acidic residues" evidence="1">
    <location>
        <begin position="1070"/>
        <end position="1081"/>
    </location>
</feature>
<feature type="region of interest" description="Disordered" evidence="1">
    <location>
        <begin position="1097"/>
        <end position="1123"/>
    </location>
</feature>
<evidence type="ECO:0000256" key="1">
    <source>
        <dbReference type="SAM" id="MobiDB-lite"/>
    </source>
</evidence>
<feature type="compositionally biased region" description="Polar residues" evidence="1">
    <location>
        <begin position="1242"/>
        <end position="1253"/>
    </location>
</feature>
<name>A0A814SFR9_ADIRI</name>
<gene>
    <name evidence="2" type="ORF">EDS130_LOCUS22379</name>
</gene>
<proteinExistence type="predicted"/>
<accession>A0A814SFR9</accession>
<organism evidence="2 3">
    <name type="scientific">Adineta ricciae</name>
    <name type="common">Rotifer</name>
    <dbReference type="NCBI Taxonomy" id="249248"/>
    <lineage>
        <taxon>Eukaryota</taxon>
        <taxon>Metazoa</taxon>
        <taxon>Spiralia</taxon>
        <taxon>Gnathifera</taxon>
        <taxon>Rotifera</taxon>
        <taxon>Eurotatoria</taxon>
        <taxon>Bdelloidea</taxon>
        <taxon>Adinetida</taxon>
        <taxon>Adinetidae</taxon>
        <taxon>Adineta</taxon>
    </lineage>
</organism>
<dbReference type="Proteomes" id="UP000663852">
    <property type="component" value="Unassembled WGS sequence"/>
</dbReference>
<protein>
    <submittedName>
        <fullName evidence="2">Uncharacterized protein</fullName>
    </submittedName>
</protein>
<feature type="compositionally biased region" description="Low complexity" evidence="1">
    <location>
        <begin position="1027"/>
        <end position="1038"/>
    </location>
</feature>
<feature type="compositionally biased region" description="Basic and acidic residues" evidence="1">
    <location>
        <begin position="116"/>
        <end position="126"/>
    </location>
</feature>
<feature type="region of interest" description="Disordered" evidence="1">
    <location>
        <begin position="978"/>
        <end position="1084"/>
    </location>
</feature>
<comment type="caution">
    <text evidence="2">The sequence shown here is derived from an EMBL/GenBank/DDBJ whole genome shotgun (WGS) entry which is preliminary data.</text>
</comment>
<feature type="region of interest" description="Disordered" evidence="1">
    <location>
        <begin position="1203"/>
        <end position="1254"/>
    </location>
</feature>
<reference evidence="2" key="1">
    <citation type="submission" date="2021-02" db="EMBL/GenBank/DDBJ databases">
        <authorList>
            <person name="Nowell W R."/>
        </authorList>
    </citation>
    <scope>NUCLEOTIDE SEQUENCE</scope>
</reference>
<dbReference type="OrthoDB" id="10045609at2759"/>
<evidence type="ECO:0000313" key="2">
    <source>
        <dbReference type="EMBL" id="CAF1146669.1"/>
    </source>
</evidence>
<evidence type="ECO:0000313" key="3">
    <source>
        <dbReference type="Proteomes" id="UP000663852"/>
    </source>
</evidence>
<feature type="region of interest" description="Disordered" evidence="1">
    <location>
        <begin position="1145"/>
        <end position="1179"/>
    </location>
</feature>
<feature type="compositionally biased region" description="Polar residues" evidence="1">
    <location>
        <begin position="1203"/>
        <end position="1214"/>
    </location>
</feature>
<feature type="region of interest" description="Disordered" evidence="1">
    <location>
        <begin position="106"/>
        <end position="157"/>
    </location>
</feature>
<feature type="compositionally biased region" description="Acidic residues" evidence="1">
    <location>
        <begin position="1152"/>
        <end position="1164"/>
    </location>
</feature>
<dbReference type="EMBL" id="CAJNOJ010000117">
    <property type="protein sequence ID" value="CAF1146669.1"/>
    <property type="molecule type" value="Genomic_DNA"/>
</dbReference>
<feature type="region of interest" description="Disordered" evidence="1">
    <location>
        <begin position="357"/>
        <end position="402"/>
    </location>
</feature>